<sequence>MNTKSKSLQKFTLTILGKNRPPIRQKVFDSKDFILPGTRVGVDSREPKTRKEKMDAWARAPLSERDIEITGFMRNSNPFHHLAKAIDTSQLTLLIPNKGTKVKVKDLREAALKAAPEGTKIGVAFETYVKEQYGHSYSDLVNDARNKVIARFKAAFAENLDLDPMNDEYHTDKEIFLHLPVWTSESSIKEYKSLAKQGHVYSQYLAGVFLASNAGGYKVECVEYLLMAYENKQPEAMRVLAEFLHFKNDYYGAAQCALLSIDGGDDYSRKIVREVLGNTSHQMMQTSRGVAPLSYVIIETLRANGFDSILREHFSEFNPDPQPVMHIPGFIQGGGHE</sequence>
<evidence type="ECO:0000313" key="2">
    <source>
        <dbReference type="Proteomes" id="UP000286947"/>
    </source>
</evidence>
<protein>
    <submittedName>
        <fullName evidence="1">Uncharacterized protein</fullName>
    </submittedName>
</protein>
<dbReference type="RefSeq" id="WP_126977068.1">
    <property type="nucleotide sequence ID" value="NZ_PQSP01000001.1"/>
</dbReference>
<comment type="caution">
    <text evidence="1">The sequence shown here is derived from an EMBL/GenBank/DDBJ whole genome shotgun (WGS) entry which is preliminary data.</text>
</comment>
<gene>
    <name evidence="1" type="ORF">CUZ56_00043</name>
</gene>
<keyword evidence="2" id="KW-1185">Reference proteome</keyword>
<dbReference type="Gene3D" id="1.25.40.10">
    <property type="entry name" value="Tetratricopeptide repeat domain"/>
    <property type="match status" value="1"/>
</dbReference>
<organism evidence="1 2">
    <name type="scientific">Saezia sanguinis</name>
    <dbReference type="NCBI Taxonomy" id="1965230"/>
    <lineage>
        <taxon>Bacteria</taxon>
        <taxon>Pseudomonadati</taxon>
        <taxon>Pseudomonadota</taxon>
        <taxon>Betaproteobacteria</taxon>
        <taxon>Burkholderiales</taxon>
        <taxon>Saeziaceae</taxon>
        <taxon>Saezia</taxon>
    </lineage>
</organism>
<reference evidence="1 2" key="1">
    <citation type="submission" date="2018-01" db="EMBL/GenBank/DDBJ databases">
        <title>Saezia sanguinis gen. nov., sp. nov., in the order Burkholderiales isolated from human blood.</title>
        <authorList>
            <person name="Medina-Pascual M.J."/>
            <person name="Valdezate S."/>
            <person name="Monzon S."/>
            <person name="Cuesta I."/>
            <person name="Carrasco G."/>
            <person name="Villalon P."/>
            <person name="Saez-Nieto J.A."/>
        </authorList>
    </citation>
    <scope>NUCLEOTIDE SEQUENCE [LARGE SCALE GENOMIC DNA]</scope>
    <source>
        <strain evidence="1 2">CNM695-12</strain>
    </source>
</reference>
<name>A0A433SFN0_9BURK</name>
<evidence type="ECO:0000313" key="1">
    <source>
        <dbReference type="EMBL" id="RUS67569.1"/>
    </source>
</evidence>
<dbReference type="EMBL" id="PQSP01000001">
    <property type="protein sequence ID" value="RUS67569.1"/>
    <property type="molecule type" value="Genomic_DNA"/>
</dbReference>
<dbReference type="InterPro" id="IPR011990">
    <property type="entry name" value="TPR-like_helical_dom_sf"/>
</dbReference>
<dbReference type="SUPFAM" id="SSF81901">
    <property type="entry name" value="HCP-like"/>
    <property type="match status" value="1"/>
</dbReference>
<accession>A0A433SFN0</accession>
<dbReference type="AlphaFoldDB" id="A0A433SFN0"/>
<proteinExistence type="predicted"/>
<dbReference type="Proteomes" id="UP000286947">
    <property type="component" value="Unassembled WGS sequence"/>
</dbReference>